<dbReference type="RefSeq" id="WP_280654893.1">
    <property type="nucleotide sequence ID" value="NZ_JANQDH010000072.1"/>
</dbReference>
<dbReference type="EMBL" id="JANQDH010000072">
    <property type="protein sequence ID" value="MDH6060903.1"/>
    <property type="molecule type" value="Genomic_DNA"/>
</dbReference>
<feature type="transmembrane region" description="Helical" evidence="1">
    <location>
        <begin position="16"/>
        <end position="35"/>
    </location>
</feature>
<dbReference type="AlphaFoldDB" id="A0AA43GU82"/>
<organism evidence="2 3">
    <name type="scientific">Chrysosporum bergii ANA360D</name>
    <dbReference type="NCBI Taxonomy" id="617107"/>
    <lineage>
        <taxon>Bacteria</taxon>
        <taxon>Bacillati</taxon>
        <taxon>Cyanobacteriota</taxon>
        <taxon>Cyanophyceae</taxon>
        <taxon>Nostocales</taxon>
        <taxon>Nodulariaceae</taxon>
        <taxon>Chrysosporum</taxon>
    </lineage>
</organism>
<protein>
    <submittedName>
        <fullName evidence="2">DUF4330 domain-containing protein</fullName>
    </submittedName>
</protein>
<sequence length="182" mass="19672">MAILDSKGRLFGKINLLDLGAALVILLVIIGIFVFPGTTGSVAQVGTKTVPIEVDLIVRGLNVRDPERLFAEGFTKGGKTKVIIRNQPYGQIGIKSIQVLPRTLTVFQPDGSVKELPDPRANNFSTDMLLTLEGKAQITNDGPVLGNSKVKIGTTFELEGYNYNFNSSVIDIRTKDNSGLEP</sequence>
<name>A0AA43GU82_9CYAN</name>
<keyword evidence="1" id="KW-0812">Transmembrane</keyword>
<proteinExistence type="predicted"/>
<dbReference type="Pfam" id="PF14221">
    <property type="entry name" value="DUF4330"/>
    <property type="match status" value="1"/>
</dbReference>
<evidence type="ECO:0000256" key="1">
    <source>
        <dbReference type="SAM" id="Phobius"/>
    </source>
</evidence>
<keyword evidence="1" id="KW-0472">Membrane</keyword>
<evidence type="ECO:0000313" key="2">
    <source>
        <dbReference type="EMBL" id="MDH6060903.1"/>
    </source>
</evidence>
<evidence type="ECO:0000313" key="3">
    <source>
        <dbReference type="Proteomes" id="UP001159387"/>
    </source>
</evidence>
<gene>
    <name evidence="2" type="ORF">NWP17_10700</name>
</gene>
<comment type="caution">
    <text evidence="2">The sequence shown here is derived from an EMBL/GenBank/DDBJ whole genome shotgun (WGS) entry which is preliminary data.</text>
</comment>
<reference evidence="2 3" key="1">
    <citation type="journal article" date="2023" name="J. Phycol.">
        <title>Chrysosporum ovalisporum is synonymous with the true-branching cyanobacterium Umezakia natans (Nostocales/Aphanizomenonaceae).</title>
        <authorList>
            <person name="McGregor G.B."/>
            <person name="Sendall B.C."/>
            <person name="Niiyama Y."/>
            <person name="Tuji A."/>
            <person name="Willis A."/>
        </authorList>
    </citation>
    <scope>NUCLEOTIDE SEQUENCE [LARGE SCALE GENOMIC DNA]</scope>
    <source>
        <strain evidence="2 3">ANA360D</strain>
    </source>
</reference>
<dbReference type="Proteomes" id="UP001159387">
    <property type="component" value="Unassembled WGS sequence"/>
</dbReference>
<accession>A0AA43GU82</accession>
<keyword evidence="3" id="KW-1185">Reference proteome</keyword>
<keyword evidence="1" id="KW-1133">Transmembrane helix</keyword>
<dbReference type="InterPro" id="IPR025480">
    <property type="entry name" value="DUF4330"/>
</dbReference>